<reference evidence="1" key="1">
    <citation type="submission" date="2018-05" db="EMBL/GenBank/DDBJ databases">
        <authorList>
            <person name="Lanie J.A."/>
            <person name="Ng W.-L."/>
            <person name="Kazmierczak K.M."/>
            <person name="Andrzejewski T.M."/>
            <person name="Davidsen T.M."/>
            <person name="Wayne K.J."/>
            <person name="Tettelin H."/>
            <person name="Glass J.I."/>
            <person name="Rusch D."/>
            <person name="Podicherti R."/>
            <person name="Tsui H.-C.T."/>
            <person name="Winkler M.E."/>
        </authorList>
    </citation>
    <scope>NUCLEOTIDE SEQUENCE</scope>
</reference>
<gene>
    <name evidence="1" type="ORF">METZ01_LOCUS283679</name>
</gene>
<accession>A0A382L4U0</accession>
<dbReference type="InterPro" id="IPR003329">
    <property type="entry name" value="Cytidylyl_trans"/>
</dbReference>
<dbReference type="EMBL" id="UINC01084305">
    <property type="protein sequence ID" value="SVC30825.1"/>
    <property type="molecule type" value="Genomic_DNA"/>
</dbReference>
<organism evidence="1">
    <name type="scientific">marine metagenome</name>
    <dbReference type="NCBI Taxonomy" id="408172"/>
    <lineage>
        <taxon>unclassified sequences</taxon>
        <taxon>metagenomes</taxon>
        <taxon>ecological metagenomes</taxon>
    </lineage>
</organism>
<dbReference type="Gene3D" id="3.90.550.10">
    <property type="entry name" value="Spore Coat Polysaccharide Biosynthesis Protein SpsA, Chain A"/>
    <property type="match status" value="1"/>
</dbReference>
<dbReference type="AlphaFoldDB" id="A0A382L4U0"/>
<dbReference type="Pfam" id="PF02348">
    <property type="entry name" value="CTP_transf_3"/>
    <property type="match status" value="1"/>
</dbReference>
<name>A0A382L4U0_9ZZZZ</name>
<dbReference type="PANTHER" id="PTHR21485:SF6">
    <property type="entry name" value="N-ACYLNEURAMINATE CYTIDYLYLTRANSFERASE-RELATED"/>
    <property type="match status" value="1"/>
</dbReference>
<dbReference type="InterPro" id="IPR050793">
    <property type="entry name" value="CMP-NeuNAc_synthase"/>
</dbReference>
<protein>
    <submittedName>
        <fullName evidence="1">Uncharacterized protein</fullName>
    </submittedName>
</protein>
<dbReference type="InterPro" id="IPR029044">
    <property type="entry name" value="Nucleotide-diphossugar_trans"/>
</dbReference>
<evidence type="ECO:0000313" key="1">
    <source>
        <dbReference type="EMBL" id="SVC30825.1"/>
    </source>
</evidence>
<dbReference type="CDD" id="cd02513">
    <property type="entry name" value="CMP-NeuAc_Synthase"/>
    <property type="match status" value="1"/>
</dbReference>
<sequence>MESNLFDKIVVSTDSEEIKKIAKKYGAKCWFSRPAELCKDDSAKIPAIQHALRESEKKFNCKFDQIIDLDVTSPLRNVQDIRKAYNILLKDGLDNLITVTRSGRNPYFNMIEIKNGKVELSKKLKNAPTSRQQSPQVYDMNASIYIWSRDFLIKEDSLFSGKLGFYEMPEDRSID</sequence>
<dbReference type="SUPFAM" id="SSF53448">
    <property type="entry name" value="Nucleotide-diphospho-sugar transferases"/>
    <property type="match status" value="1"/>
</dbReference>
<proteinExistence type="predicted"/>
<dbReference type="PANTHER" id="PTHR21485">
    <property type="entry name" value="HAD SUPERFAMILY MEMBERS CMAS AND KDSC"/>
    <property type="match status" value="1"/>
</dbReference>
<dbReference type="GO" id="GO:0008781">
    <property type="term" value="F:N-acylneuraminate cytidylyltransferase activity"/>
    <property type="evidence" value="ECO:0007669"/>
    <property type="project" value="TreeGrafter"/>
</dbReference>
<feature type="non-terminal residue" evidence="1">
    <location>
        <position position="175"/>
    </location>
</feature>